<proteinExistence type="predicted"/>
<keyword evidence="3" id="KW-1185">Reference proteome</keyword>
<name>A0A4R1HG93_PSEEN</name>
<dbReference type="EMBL" id="SMFZ01000002">
    <property type="protein sequence ID" value="TCK20718.1"/>
    <property type="molecule type" value="Genomic_DNA"/>
</dbReference>
<dbReference type="OrthoDB" id="3574400at2"/>
<dbReference type="RefSeq" id="WP_132429571.1">
    <property type="nucleotide sequence ID" value="NZ_SMFZ01000002.1"/>
</dbReference>
<reference evidence="2 3" key="1">
    <citation type="submission" date="2019-03" db="EMBL/GenBank/DDBJ databases">
        <title>Sequencing the genomes of 1000 actinobacteria strains.</title>
        <authorList>
            <person name="Klenk H.-P."/>
        </authorList>
    </citation>
    <scope>NUCLEOTIDE SEQUENCE [LARGE SCALE GENOMIC DNA]</scope>
    <source>
        <strain evidence="2 3">DSM 44969</strain>
    </source>
</reference>
<feature type="transmembrane region" description="Helical" evidence="1">
    <location>
        <begin position="108"/>
        <end position="129"/>
    </location>
</feature>
<dbReference type="AlphaFoldDB" id="A0A4R1HG93"/>
<feature type="transmembrane region" description="Helical" evidence="1">
    <location>
        <begin position="20"/>
        <end position="38"/>
    </location>
</feature>
<keyword evidence="1" id="KW-0472">Membrane</keyword>
<feature type="transmembrane region" description="Helical" evidence="1">
    <location>
        <begin position="44"/>
        <end position="72"/>
    </location>
</feature>
<feature type="transmembrane region" description="Helical" evidence="1">
    <location>
        <begin position="84"/>
        <end position="102"/>
    </location>
</feature>
<protein>
    <submittedName>
        <fullName evidence="2">Uncharacterized protein</fullName>
    </submittedName>
</protein>
<evidence type="ECO:0000313" key="2">
    <source>
        <dbReference type="EMBL" id="TCK20718.1"/>
    </source>
</evidence>
<gene>
    <name evidence="2" type="ORF">EV378_4681</name>
</gene>
<evidence type="ECO:0000313" key="3">
    <source>
        <dbReference type="Proteomes" id="UP000295560"/>
    </source>
</evidence>
<organism evidence="2 3">
    <name type="scientific">Pseudonocardia endophytica</name>
    <dbReference type="NCBI Taxonomy" id="401976"/>
    <lineage>
        <taxon>Bacteria</taxon>
        <taxon>Bacillati</taxon>
        <taxon>Actinomycetota</taxon>
        <taxon>Actinomycetes</taxon>
        <taxon>Pseudonocardiales</taxon>
        <taxon>Pseudonocardiaceae</taxon>
        <taxon>Pseudonocardia</taxon>
    </lineage>
</organism>
<sequence>MLTGMSGTPYTPPVTRRTVVRSAIAAGVIAVVACALLIPAGYPLWALFGVVGLALGLANAILAVISVTNFATTQPTKARFVRSVLGRLAIITAIAFACALLFRPSGFGVFGGLAMYQFVLVVCSMLPLIKEIRQR</sequence>
<dbReference type="Proteomes" id="UP000295560">
    <property type="component" value="Unassembled WGS sequence"/>
</dbReference>
<evidence type="ECO:0000256" key="1">
    <source>
        <dbReference type="SAM" id="Phobius"/>
    </source>
</evidence>
<accession>A0A4R1HG93</accession>
<keyword evidence="1" id="KW-1133">Transmembrane helix</keyword>
<keyword evidence="1" id="KW-0812">Transmembrane</keyword>
<comment type="caution">
    <text evidence="2">The sequence shown here is derived from an EMBL/GenBank/DDBJ whole genome shotgun (WGS) entry which is preliminary data.</text>
</comment>